<feature type="transmembrane region" description="Helical" evidence="2">
    <location>
        <begin position="135"/>
        <end position="153"/>
    </location>
</feature>
<evidence type="ECO:0000256" key="2">
    <source>
        <dbReference type="SAM" id="Phobius"/>
    </source>
</evidence>
<sequence>MSHLMSLFEHHSYLILFSVVLLELLAIPISAEIIMSFSGYFVYMGKMNYFLALLTVFVAGGIGISTTYWIGRAGGYKLIEKYGKYIHFGPERYKKTADWFERSGSKMLIFAYFITGVRHFTGYISGISRMPFKKFVIFAYTGSFLWGFCFITLGKLLGPHWKDFHKLADKYMIYFIIAIAVLIVGFFAYRLYKKQIKAFFIRFTNWLINRLKTIRATEVFLISLTIILIGMVILMLGLAQDYLYNEFSQFNTVTEYLIGSVIYMDWMKGFLFFQSPYAYVIIVAITIIYLWRKKKFTVVELLLFLVPLIGAEPFQDLIVKFFSFIGSFGFVGKPHSTNFPDLNATTIITIYGTCLFLLARHSKRKDTPFLTLLCMLILLIGLTIANIATTNVLPSDIAGGYVYGGVWIILNFLLFELLRLVLEK</sequence>
<feature type="transmembrane region" description="Helical" evidence="2">
    <location>
        <begin position="270"/>
        <end position="291"/>
    </location>
</feature>
<evidence type="ECO:0000256" key="1">
    <source>
        <dbReference type="ARBA" id="ARBA00010792"/>
    </source>
</evidence>
<dbReference type="GO" id="GO:0005886">
    <property type="term" value="C:plasma membrane"/>
    <property type="evidence" value="ECO:0007669"/>
    <property type="project" value="TreeGrafter"/>
</dbReference>
<feature type="transmembrane region" description="Helical" evidence="2">
    <location>
        <begin position="342"/>
        <end position="358"/>
    </location>
</feature>
<dbReference type="RefSeq" id="WP_209407016.1">
    <property type="nucleotide sequence ID" value="NZ_JAGIYQ010000013.1"/>
</dbReference>
<evidence type="ECO:0000259" key="3">
    <source>
        <dbReference type="Pfam" id="PF09335"/>
    </source>
</evidence>
<dbReference type="InterPro" id="IPR032816">
    <property type="entry name" value="VTT_dom"/>
</dbReference>
<evidence type="ECO:0000313" key="5">
    <source>
        <dbReference type="Proteomes" id="UP000682134"/>
    </source>
</evidence>
<feature type="transmembrane region" description="Helical" evidence="2">
    <location>
        <begin position="219"/>
        <end position="239"/>
    </location>
</feature>
<dbReference type="AlphaFoldDB" id="A0A940NQZ2"/>
<dbReference type="Proteomes" id="UP000682134">
    <property type="component" value="Unassembled WGS sequence"/>
</dbReference>
<dbReference type="Pfam" id="PF09335">
    <property type="entry name" value="VTT_dom"/>
    <property type="match status" value="1"/>
</dbReference>
<feature type="transmembrane region" description="Helical" evidence="2">
    <location>
        <begin position="49"/>
        <end position="71"/>
    </location>
</feature>
<dbReference type="PANTHER" id="PTHR42709">
    <property type="entry name" value="ALKALINE PHOSPHATASE LIKE PROTEIN"/>
    <property type="match status" value="1"/>
</dbReference>
<comment type="similarity">
    <text evidence="1">Belongs to the DedA family.</text>
</comment>
<feature type="transmembrane region" description="Helical" evidence="2">
    <location>
        <begin position="370"/>
        <end position="389"/>
    </location>
</feature>
<feature type="transmembrane region" description="Helical" evidence="2">
    <location>
        <begin position="12"/>
        <end position="43"/>
    </location>
</feature>
<protein>
    <submittedName>
        <fullName evidence="4">VTT domain-containing protein</fullName>
    </submittedName>
</protein>
<organism evidence="4 5">
    <name type="scientific">Gottfriedia endophytica</name>
    <dbReference type="NCBI Taxonomy" id="2820819"/>
    <lineage>
        <taxon>Bacteria</taxon>
        <taxon>Bacillati</taxon>
        <taxon>Bacillota</taxon>
        <taxon>Bacilli</taxon>
        <taxon>Bacillales</taxon>
        <taxon>Bacillaceae</taxon>
        <taxon>Gottfriedia</taxon>
    </lineage>
</organism>
<gene>
    <name evidence="4" type="ORF">J5Y03_16065</name>
</gene>
<keyword evidence="2" id="KW-1133">Transmembrane helix</keyword>
<keyword evidence="2" id="KW-0472">Membrane</keyword>
<reference evidence="4" key="1">
    <citation type="submission" date="2021-04" db="EMBL/GenBank/DDBJ databases">
        <title>Genome seq and assembly of Bacillus sp.</title>
        <authorList>
            <person name="Chhetri G."/>
        </authorList>
    </citation>
    <scope>NUCLEOTIDE SEQUENCE</scope>
    <source>
        <strain evidence="4">RG28</strain>
    </source>
</reference>
<feature type="transmembrane region" description="Helical" evidence="2">
    <location>
        <begin position="401"/>
        <end position="422"/>
    </location>
</feature>
<dbReference type="EMBL" id="JAGIYQ010000013">
    <property type="protein sequence ID" value="MBP0726674.1"/>
    <property type="molecule type" value="Genomic_DNA"/>
</dbReference>
<proteinExistence type="inferred from homology"/>
<comment type="caution">
    <text evidence="4">The sequence shown here is derived from an EMBL/GenBank/DDBJ whole genome shotgun (WGS) entry which is preliminary data.</text>
</comment>
<keyword evidence="2" id="KW-0812">Transmembrane</keyword>
<accession>A0A940NQZ2</accession>
<name>A0A940NQZ2_9BACI</name>
<feature type="transmembrane region" description="Helical" evidence="2">
    <location>
        <begin position="173"/>
        <end position="192"/>
    </location>
</feature>
<dbReference type="InterPro" id="IPR051311">
    <property type="entry name" value="DedA_domain"/>
</dbReference>
<keyword evidence="5" id="KW-1185">Reference proteome</keyword>
<dbReference type="PANTHER" id="PTHR42709:SF9">
    <property type="entry name" value="ALKALINE PHOSPHATASE LIKE PROTEIN"/>
    <property type="match status" value="1"/>
</dbReference>
<evidence type="ECO:0000313" key="4">
    <source>
        <dbReference type="EMBL" id="MBP0726674.1"/>
    </source>
</evidence>
<feature type="transmembrane region" description="Helical" evidence="2">
    <location>
        <begin position="298"/>
        <end position="322"/>
    </location>
</feature>
<feature type="domain" description="VTT" evidence="3">
    <location>
        <begin position="32"/>
        <end position="155"/>
    </location>
</feature>